<dbReference type="eggNOG" id="COG1216">
    <property type="taxonomic scope" value="Bacteria"/>
</dbReference>
<dbReference type="PATRIC" id="fig|1449350.3.peg.1007"/>
<dbReference type="SUPFAM" id="SSF53448">
    <property type="entry name" value="Nucleotide-diphospho-sugar transferases"/>
    <property type="match status" value="1"/>
</dbReference>
<dbReference type="Gene3D" id="3.90.550.10">
    <property type="entry name" value="Spore Coat Polysaccharide Biosynthesis Protein SpsA, Chain A"/>
    <property type="match status" value="1"/>
</dbReference>
<evidence type="ECO:0000256" key="3">
    <source>
        <dbReference type="ARBA" id="ARBA00022679"/>
    </source>
</evidence>
<dbReference type="PANTHER" id="PTHR43179:SF12">
    <property type="entry name" value="GALACTOFURANOSYLTRANSFERASE GLFT2"/>
    <property type="match status" value="1"/>
</dbReference>
<accession>X7EL68</accession>
<comment type="similarity">
    <text evidence="1">Belongs to the glycosyltransferase 2 family.</text>
</comment>
<keyword evidence="2" id="KW-0328">Glycosyltransferase</keyword>
<dbReference type="STRING" id="1449350.OCH239_11975"/>
<name>X7EL68_9RHOB</name>
<proteinExistence type="inferred from homology"/>
<dbReference type="Pfam" id="PF02709">
    <property type="entry name" value="Glyco_transf_7C"/>
    <property type="match status" value="1"/>
</dbReference>
<dbReference type="RefSeq" id="WP_037259437.1">
    <property type="nucleotide sequence ID" value="NZ_JALZ01000003.1"/>
</dbReference>
<comment type="caution">
    <text evidence="6">The sequence shown here is derived from an EMBL/GenBank/DDBJ whole genome shotgun (WGS) entry which is preliminary data.</text>
</comment>
<dbReference type="EMBL" id="JALZ01000003">
    <property type="protein sequence ID" value="ETX15886.1"/>
    <property type="molecule type" value="Genomic_DNA"/>
</dbReference>
<dbReference type="PANTHER" id="PTHR43179">
    <property type="entry name" value="RHAMNOSYLTRANSFERASE WBBL"/>
    <property type="match status" value="1"/>
</dbReference>
<dbReference type="InterPro" id="IPR027791">
    <property type="entry name" value="Galactosyl_T_C"/>
</dbReference>
<keyword evidence="3 6" id="KW-0808">Transferase</keyword>
<dbReference type="OrthoDB" id="6653642at2"/>
<dbReference type="AlphaFoldDB" id="X7EL68"/>
<gene>
    <name evidence="6" type="ORF">OCH239_11975</name>
</gene>
<reference evidence="6 7" key="1">
    <citation type="submission" date="2014-01" db="EMBL/GenBank/DDBJ databases">
        <title>Roseivivax halodurans JCM 10272 Genome Sequencing.</title>
        <authorList>
            <person name="Lai Q."/>
            <person name="Li G."/>
            <person name="Shao Z."/>
        </authorList>
    </citation>
    <scope>NUCLEOTIDE SEQUENCE [LARGE SCALE GENOMIC DNA]</scope>
    <source>
        <strain evidence="6 7">JCM 10272</strain>
    </source>
</reference>
<sequence length="324" mass="35784">MTRISVLTIAAGRADHLANVIHGLNAQEVPPSEFVIAYMQDAPYDDLPETAFPVRQVPVAGGTGALAEARNLAATTAIGDVLIFLDVDCIPHPHLVGDYAASVAEAPGLHMGEVMYLPRGATSAGVDFDRFGALAEKHSDRGAPPKSGRAICDDYRCFWSLNFAISREDWSRTGGFDERYTGYGGEDTDFGRTVDERGLPIWWLKGARVYHQHHAHCMPPIHHIESVVRNADLFASKWGHRTMEHWLYGFELMGLIEKRPDGITILRAPDDADFALCRTEDRPYSTTRRVLDILQSVDASTLDNKARTAEVEAAQSRMIRVAAE</sequence>
<evidence type="ECO:0000313" key="6">
    <source>
        <dbReference type="EMBL" id="ETX15886.1"/>
    </source>
</evidence>
<keyword evidence="7" id="KW-1185">Reference proteome</keyword>
<dbReference type="Proteomes" id="UP000022447">
    <property type="component" value="Unassembled WGS sequence"/>
</dbReference>
<organism evidence="6 7">
    <name type="scientific">Roseivivax halodurans JCM 10272</name>
    <dbReference type="NCBI Taxonomy" id="1449350"/>
    <lineage>
        <taxon>Bacteria</taxon>
        <taxon>Pseudomonadati</taxon>
        <taxon>Pseudomonadota</taxon>
        <taxon>Alphaproteobacteria</taxon>
        <taxon>Rhodobacterales</taxon>
        <taxon>Roseobacteraceae</taxon>
        <taxon>Roseivivax</taxon>
    </lineage>
</organism>
<evidence type="ECO:0000256" key="2">
    <source>
        <dbReference type="ARBA" id="ARBA00022676"/>
    </source>
</evidence>
<feature type="domain" description="Galactosyltransferase C-terminal" evidence="5">
    <location>
        <begin position="154"/>
        <end position="214"/>
    </location>
</feature>
<dbReference type="Pfam" id="PF00535">
    <property type="entry name" value="Glycos_transf_2"/>
    <property type="match status" value="1"/>
</dbReference>
<dbReference type="InterPro" id="IPR029044">
    <property type="entry name" value="Nucleotide-diphossugar_trans"/>
</dbReference>
<evidence type="ECO:0000256" key="1">
    <source>
        <dbReference type="ARBA" id="ARBA00006739"/>
    </source>
</evidence>
<protein>
    <submittedName>
        <fullName evidence="6">Glycosyl transferase</fullName>
    </submittedName>
</protein>
<dbReference type="GO" id="GO:0016757">
    <property type="term" value="F:glycosyltransferase activity"/>
    <property type="evidence" value="ECO:0007669"/>
    <property type="project" value="UniProtKB-KW"/>
</dbReference>
<evidence type="ECO:0000259" key="5">
    <source>
        <dbReference type="Pfam" id="PF02709"/>
    </source>
</evidence>
<dbReference type="InterPro" id="IPR001173">
    <property type="entry name" value="Glyco_trans_2-like"/>
</dbReference>
<evidence type="ECO:0000313" key="7">
    <source>
        <dbReference type="Proteomes" id="UP000022447"/>
    </source>
</evidence>
<evidence type="ECO:0000259" key="4">
    <source>
        <dbReference type="Pfam" id="PF00535"/>
    </source>
</evidence>
<feature type="domain" description="Glycosyltransferase 2-like" evidence="4">
    <location>
        <begin position="5"/>
        <end position="98"/>
    </location>
</feature>